<evidence type="ECO:0000256" key="7">
    <source>
        <dbReference type="SAM" id="SignalP"/>
    </source>
</evidence>
<feature type="domain" description="C-type lectin" evidence="8">
    <location>
        <begin position="100"/>
        <end position="154"/>
    </location>
</feature>
<evidence type="ECO:0000256" key="2">
    <source>
        <dbReference type="ARBA" id="ARBA00010011"/>
    </source>
</evidence>
<feature type="disulfide bond" evidence="6">
    <location>
        <begin position="411"/>
        <end position="437"/>
    </location>
</feature>
<dbReference type="InterPro" id="IPR018378">
    <property type="entry name" value="C-type_lectin_CS"/>
</dbReference>
<comment type="caution">
    <text evidence="10">The sequence shown here is derived from an EMBL/GenBank/DDBJ whole genome shotgun (WGS) entry which is preliminary data.</text>
</comment>
<dbReference type="Gene3D" id="3.10.100.10">
    <property type="entry name" value="Mannose-Binding Protein A, subunit A"/>
    <property type="match status" value="2"/>
</dbReference>
<comment type="caution">
    <text evidence="6">Lacks conserved residue(s) required for the propagation of feature annotation.</text>
</comment>
<evidence type="ECO:0008006" key="12">
    <source>
        <dbReference type="Google" id="ProtNLM"/>
    </source>
</evidence>
<keyword evidence="3" id="KW-0964">Secreted</keyword>
<dbReference type="SUPFAM" id="SSF56436">
    <property type="entry name" value="C-type lectin-like"/>
    <property type="match status" value="2"/>
</dbReference>
<dbReference type="Pfam" id="PF00040">
    <property type="entry name" value="fn2"/>
    <property type="match status" value="2"/>
</dbReference>
<evidence type="ECO:0000313" key="10">
    <source>
        <dbReference type="EMBL" id="TRY79372.1"/>
    </source>
</evidence>
<comment type="subcellular location">
    <subcellularLocation>
        <location evidence="1">Secreted</location>
    </subcellularLocation>
</comment>
<name>A0A553PNW8_TIGCA</name>
<dbReference type="STRING" id="6832.A0A553PNW8"/>
<proteinExistence type="inferred from homology"/>
<feature type="domain" description="C-type lectin" evidence="8">
    <location>
        <begin position="286"/>
        <end position="340"/>
    </location>
</feature>
<organism evidence="10 11">
    <name type="scientific">Tigriopus californicus</name>
    <name type="common">Marine copepod</name>
    <dbReference type="NCBI Taxonomy" id="6832"/>
    <lineage>
        <taxon>Eukaryota</taxon>
        <taxon>Metazoa</taxon>
        <taxon>Ecdysozoa</taxon>
        <taxon>Arthropoda</taxon>
        <taxon>Crustacea</taxon>
        <taxon>Multicrustacea</taxon>
        <taxon>Hexanauplia</taxon>
        <taxon>Copepoda</taxon>
        <taxon>Harpacticoida</taxon>
        <taxon>Harpacticidae</taxon>
        <taxon>Tigriopus</taxon>
    </lineage>
</organism>
<feature type="chain" id="PRO_5021715182" description="C-type lectin domain-containing protein" evidence="7">
    <location>
        <begin position="40"/>
        <end position="466"/>
    </location>
</feature>
<dbReference type="InterPro" id="IPR013806">
    <property type="entry name" value="Kringle-like"/>
</dbReference>
<keyword evidence="11" id="KW-1185">Reference proteome</keyword>
<dbReference type="PANTHER" id="PTHR22918:SF1">
    <property type="entry name" value="FIBRONECTIN TYPE-II DOMAIN-CONTAINING PROTEIN"/>
    <property type="match status" value="1"/>
</dbReference>
<dbReference type="PROSITE" id="PS51257">
    <property type="entry name" value="PROKAR_LIPOPROTEIN"/>
    <property type="match status" value="1"/>
</dbReference>
<evidence type="ECO:0000259" key="8">
    <source>
        <dbReference type="PROSITE" id="PS50041"/>
    </source>
</evidence>
<dbReference type="InterPro" id="IPR001304">
    <property type="entry name" value="C-type_lectin-like"/>
</dbReference>
<dbReference type="SMART" id="SM00059">
    <property type="entry name" value="FN2"/>
    <property type="match status" value="2"/>
</dbReference>
<evidence type="ECO:0000256" key="3">
    <source>
        <dbReference type="ARBA" id="ARBA00022525"/>
    </source>
</evidence>
<dbReference type="AlphaFoldDB" id="A0A553PNW8"/>
<keyword evidence="5 6" id="KW-1015">Disulfide bond</keyword>
<dbReference type="GO" id="GO:0008201">
    <property type="term" value="F:heparin binding"/>
    <property type="evidence" value="ECO:0007669"/>
    <property type="project" value="TreeGrafter"/>
</dbReference>
<dbReference type="SMART" id="SM00034">
    <property type="entry name" value="CLECT"/>
    <property type="match status" value="1"/>
</dbReference>
<reference evidence="10 11" key="1">
    <citation type="journal article" date="2018" name="Nat. Ecol. Evol.">
        <title>Genomic signatures of mitonuclear coevolution across populations of Tigriopus californicus.</title>
        <authorList>
            <person name="Barreto F.S."/>
            <person name="Watson E.T."/>
            <person name="Lima T.G."/>
            <person name="Willett C.S."/>
            <person name="Edmands S."/>
            <person name="Li W."/>
            <person name="Burton R.S."/>
        </authorList>
    </citation>
    <scope>NUCLEOTIDE SEQUENCE [LARGE SCALE GENOMIC DNA]</scope>
    <source>
        <strain evidence="10 11">San Diego</strain>
    </source>
</reference>
<dbReference type="InterPro" id="IPR016186">
    <property type="entry name" value="C-type_lectin-like/link_sf"/>
</dbReference>
<feature type="disulfide bond" evidence="6">
    <location>
        <begin position="225"/>
        <end position="251"/>
    </location>
</feature>
<dbReference type="GO" id="GO:0005576">
    <property type="term" value="C:extracellular region"/>
    <property type="evidence" value="ECO:0007669"/>
    <property type="project" value="UniProtKB-SubCell"/>
</dbReference>
<dbReference type="Proteomes" id="UP000318571">
    <property type="component" value="Chromosome 6"/>
</dbReference>
<dbReference type="EMBL" id="VCGU01000002">
    <property type="protein sequence ID" value="TRY79372.1"/>
    <property type="molecule type" value="Genomic_DNA"/>
</dbReference>
<evidence type="ECO:0000256" key="1">
    <source>
        <dbReference type="ARBA" id="ARBA00004613"/>
    </source>
</evidence>
<evidence type="ECO:0000313" key="11">
    <source>
        <dbReference type="Proteomes" id="UP000318571"/>
    </source>
</evidence>
<dbReference type="InterPro" id="IPR036943">
    <property type="entry name" value="FN_type2_sf"/>
</dbReference>
<dbReference type="PROSITE" id="PS50041">
    <property type="entry name" value="C_TYPE_LECTIN_2"/>
    <property type="match status" value="2"/>
</dbReference>
<dbReference type="InterPro" id="IPR000562">
    <property type="entry name" value="FN_type2_dom"/>
</dbReference>
<keyword evidence="7" id="KW-0732">Signal</keyword>
<dbReference type="CDD" id="cd00062">
    <property type="entry name" value="FN2"/>
    <property type="match status" value="2"/>
</dbReference>
<dbReference type="PROSITE" id="PS51092">
    <property type="entry name" value="FN2_2"/>
    <property type="match status" value="2"/>
</dbReference>
<feature type="domain" description="Fibronectin type-II" evidence="9">
    <location>
        <begin position="220"/>
        <end position="272"/>
    </location>
</feature>
<dbReference type="PANTHER" id="PTHR22918">
    <property type="entry name" value="SEMINAL PLASMA PROTEIN"/>
    <property type="match status" value="1"/>
</dbReference>
<evidence type="ECO:0000259" key="9">
    <source>
        <dbReference type="PROSITE" id="PS51092"/>
    </source>
</evidence>
<dbReference type="InterPro" id="IPR016187">
    <property type="entry name" value="CTDL_fold"/>
</dbReference>
<feature type="domain" description="Fibronectin type-II" evidence="9">
    <location>
        <begin position="406"/>
        <end position="458"/>
    </location>
</feature>
<sequence length="466" mass="52501">MKIPPCQSHCVVQVLFSDFKTYLVLMLTLMGSCVPPIEGCPSSWVPLSTGWYTFSAFRGTFEMAQRFCSIMGGYTANITSDLEYHTLIAEMHIREKDSVWVDGSTRPEHFTLDWQSHYAPGEPNHSGDCLYLSASNDFKWRDTSCRRLKGALCERHDCFLWQDLDAFTPRSITTPKTPENDVPTRDGDVEDQFAVEMFDPVVVRDRPAIKEQSSSGCQTIDGVPCVLPFIYEGTSYSSCTAIGDFDGRPWCSTNVDESGQHKGDENWGHCQTKDDQCDIREKDSVWVDGSTRPEHFTLDWQSHYAPGEPNHSGDCLYLSASNDFKWRDTSCRRLKGALCERHDCFLWQDLDAFTPRSITTPKTPENDVPTRDGDVEDQFAVEMFDPVVVRDRPAIKEQSSSGCQTIDGVPCVLPFIYEGTSYSSCTAIGDFDGRPWCSTNVDESGQHKGDENWGHCQTKDDQCGLK</sequence>
<gene>
    <name evidence="10" type="ORF">TCAL_12709</name>
</gene>
<dbReference type="SUPFAM" id="SSF57440">
    <property type="entry name" value="Kringle-like"/>
    <property type="match status" value="2"/>
</dbReference>
<evidence type="ECO:0000256" key="6">
    <source>
        <dbReference type="PROSITE-ProRule" id="PRU00479"/>
    </source>
</evidence>
<comment type="similarity">
    <text evidence="2">Belongs to the seminal plasma protein family.</text>
</comment>
<evidence type="ECO:0000256" key="4">
    <source>
        <dbReference type="ARBA" id="ARBA00022737"/>
    </source>
</evidence>
<dbReference type="InterPro" id="IPR051666">
    <property type="entry name" value="SP_Capacitation_Regulator"/>
</dbReference>
<dbReference type="Gene3D" id="2.10.10.10">
    <property type="entry name" value="Fibronectin, type II, collagen-binding"/>
    <property type="match status" value="2"/>
</dbReference>
<accession>A0A553PNW8</accession>
<evidence type="ECO:0000256" key="5">
    <source>
        <dbReference type="ARBA" id="ARBA00023157"/>
    </source>
</evidence>
<dbReference type="CDD" id="cd00037">
    <property type="entry name" value="CLECT"/>
    <property type="match status" value="2"/>
</dbReference>
<dbReference type="GO" id="GO:0009986">
    <property type="term" value="C:cell surface"/>
    <property type="evidence" value="ECO:0007669"/>
    <property type="project" value="TreeGrafter"/>
</dbReference>
<feature type="signal peptide" evidence="7">
    <location>
        <begin position="1"/>
        <end position="39"/>
    </location>
</feature>
<dbReference type="PROSITE" id="PS00615">
    <property type="entry name" value="C_TYPE_LECTIN_1"/>
    <property type="match status" value="2"/>
</dbReference>
<protein>
    <recommendedName>
        <fullName evidence="12">C-type lectin domain-containing protein</fullName>
    </recommendedName>
</protein>
<keyword evidence="4" id="KW-0677">Repeat</keyword>
<dbReference type="Pfam" id="PF00059">
    <property type="entry name" value="Lectin_C"/>
    <property type="match status" value="1"/>
</dbReference>